<dbReference type="InterPro" id="IPR001882">
    <property type="entry name" value="Biotin_BS"/>
</dbReference>
<dbReference type="AlphaFoldDB" id="A0A6G0HJ01"/>
<dbReference type="Gene3D" id="3.30.470.20">
    <property type="entry name" value="ATP-grasp fold, B domain"/>
    <property type="match status" value="1"/>
</dbReference>
<dbReference type="GO" id="GO:0006094">
    <property type="term" value="P:gluconeogenesis"/>
    <property type="evidence" value="ECO:0007669"/>
    <property type="project" value="TreeGrafter"/>
</dbReference>
<dbReference type="PROSITE" id="PS50991">
    <property type="entry name" value="PYR_CT"/>
    <property type="match status" value="1"/>
</dbReference>
<protein>
    <submittedName>
        <fullName evidence="4">Pyruvate carboxylase, mitochondrial</fullName>
    </submittedName>
</protein>
<dbReference type="NCBIfam" id="NF006761">
    <property type="entry name" value="PRK09282.1"/>
    <property type="match status" value="1"/>
</dbReference>
<dbReference type="InterPro" id="IPR011053">
    <property type="entry name" value="Single_hybrid_motif"/>
</dbReference>
<dbReference type="SUPFAM" id="SSF51246">
    <property type="entry name" value="Rudiment single hybrid motif"/>
    <property type="match status" value="1"/>
</dbReference>
<dbReference type="Gene3D" id="2.40.50.100">
    <property type="match status" value="1"/>
</dbReference>
<dbReference type="CDD" id="cd06850">
    <property type="entry name" value="biotinyl_domain"/>
    <property type="match status" value="1"/>
</dbReference>
<evidence type="ECO:0000259" key="2">
    <source>
        <dbReference type="PROSITE" id="PS50968"/>
    </source>
</evidence>
<accession>A0A6G0HJ01</accession>
<dbReference type="InterPro" id="IPR055268">
    <property type="entry name" value="PCB-like"/>
</dbReference>
<name>A0A6G0HJ01_LARCR</name>
<dbReference type="InterPro" id="IPR013785">
    <property type="entry name" value="Aldolase_TIM"/>
</dbReference>
<keyword evidence="4" id="KW-0670">Pyruvate</keyword>
<dbReference type="GO" id="GO:0004736">
    <property type="term" value="F:pyruvate carboxylase activity"/>
    <property type="evidence" value="ECO:0007669"/>
    <property type="project" value="TreeGrafter"/>
</dbReference>
<feature type="domain" description="Pyruvate carboxyltransferase" evidence="3">
    <location>
        <begin position="113"/>
        <end position="382"/>
    </location>
</feature>
<dbReference type="Gene3D" id="3.20.20.70">
    <property type="entry name" value="Aldolase class I"/>
    <property type="match status" value="1"/>
</dbReference>
<evidence type="ECO:0000256" key="1">
    <source>
        <dbReference type="ARBA" id="ARBA00023267"/>
    </source>
</evidence>
<dbReference type="PROSITE" id="PS00188">
    <property type="entry name" value="BIOTIN"/>
    <property type="match status" value="1"/>
</dbReference>
<dbReference type="SUPFAM" id="SSF89000">
    <property type="entry name" value="post-HMGL domain-like"/>
    <property type="match status" value="1"/>
</dbReference>
<dbReference type="Pfam" id="PF00364">
    <property type="entry name" value="Biotin_lipoyl"/>
    <property type="match status" value="1"/>
</dbReference>
<evidence type="ECO:0000313" key="4">
    <source>
        <dbReference type="EMBL" id="KAE8279012.1"/>
    </source>
</evidence>
<evidence type="ECO:0000259" key="3">
    <source>
        <dbReference type="PROSITE" id="PS50991"/>
    </source>
</evidence>
<dbReference type="Pfam" id="PF00682">
    <property type="entry name" value="HMGL-like"/>
    <property type="match status" value="1"/>
</dbReference>
<dbReference type="InterPro" id="IPR000089">
    <property type="entry name" value="Biotin_lipoyl"/>
</dbReference>
<dbReference type="GO" id="GO:0005737">
    <property type="term" value="C:cytoplasm"/>
    <property type="evidence" value="ECO:0007669"/>
    <property type="project" value="TreeGrafter"/>
</dbReference>
<reference evidence="4 5" key="1">
    <citation type="submission" date="2019-07" db="EMBL/GenBank/DDBJ databases">
        <title>Chromosome genome assembly for large yellow croaker.</title>
        <authorList>
            <person name="Xiao S."/>
        </authorList>
    </citation>
    <scope>NUCLEOTIDE SEQUENCE [LARGE SCALE GENOMIC DNA]</scope>
    <source>
        <strain evidence="4">JMULYC20181020</strain>
        <tissue evidence="4">Muscle</tissue>
    </source>
</reference>
<keyword evidence="5" id="KW-1185">Reference proteome</keyword>
<feature type="domain" description="Lipoyl-binding" evidence="2">
    <location>
        <begin position="632"/>
        <end position="701"/>
    </location>
</feature>
<organism evidence="4 5">
    <name type="scientific">Larimichthys crocea</name>
    <name type="common">Large yellow croaker</name>
    <name type="synonym">Pseudosciaena crocea</name>
    <dbReference type="NCBI Taxonomy" id="215358"/>
    <lineage>
        <taxon>Eukaryota</taxon>
        <taxon>Metazoa</taxon>
        <taxon>Chordata</taxon>
        <taxon>Craniata</taxon>
        <taxon>Vertebrata</taxon>
        <taxon>Euteleostomi</taxon>
        <taxon>Actinopterygii</taxon>
        <taxon>Neopterygii</taxon>
        <taxon>Teleostei</taxon>
        <taxon>Neoteleostei</taxon>
        <taxon>Acanthomorphata</taxon>
        <taxon>Eupercaria</taxon>
        <taxon>Sciaenidae</taxon>
        <taxon>Larimichthys</taxon>
    </lineage>
</organism>
<dbReference type="Gene3D" id="3.10.600.10">
    <property type="entry name" value="pyruvate carboxylase f1077a mutant domain"/>
    <property type="match status" value="1"/>
</dbReference>
<proteinExistence type="predicted"/>
<keyword evidence="1" id="KW-0092">Biotin</keyword>
<dbReference type="Pfam" id="PF02436">
    <property type="entry name" value="PYC_OADA"/>
    <property type="match status" value="1"/>
</dbReference>
<dbReference type="InterPro" id="IPR000891">
    <property type="entry name" value="PYR_CT"/>
</dbReference>
<dbReference type="CDD" id="cd07937">
    <property type="entry name" value="DRE_TIM_PC_TC_5S"/>
    <property type="match status" value="1"/>
</dbReference>
<dbReference type="PANTHER" id="PTHR43778:SF2">
    <property type="entry name" value="PYRUVATE CARBOXYLASE, MITOCHONDRIAL"/>
    <property type="match status" value="1"/>
</dbReference>
<sequence length="702" mass="77309">MNHRHRFRGYKTNIPFLQNVFSNHQFLHSTVDTQFIDENQELFNLKPTQNRAQKLLHYLGHVMVNGPTTPIPVKAKPSSTDPVIPLVTMGFRDVLLRDGPEGFAKAVRAHQGLLLMDTTFRDAHQSLLATRVRTHDLKKISPFVSHNFSNLYSLENWGGATFDVAMRFLSECPWKRLQELRALIPNVPFQMLLRGANAVGYTNYPDNAVFKFCEVAKENGMDIFRVFDSLNYVPNMLLGMEAAGAAGGVVEAAISYTGDVSDPMRQKYSLDYYLKLADELVKAGTHILCIKDMAGLLKPEASKLLVGALRDRFPDVPIHVHTHDTAGAGVAAMLACAEAGADVVDVAVDSMAGMTSQPSMGAIVACAKGTKLDTGIALEKVFDYSEYWEVARGLYAPFDCTATMKSGNADVYENEIPGGQYTNLHFQAHSMGLGNKFKEVKKAYTEANKLLGDLIKVTPSSKIVGDLAQFMVQNNLTRAEVEERADELSFPLSVVEFLQGYIGIPHGGFPEPFRSKVLKSLNRIEGRPGASLPPLDFKVFQEFKEFTANFGPVDCLSTRLFLDGPKIAEEFEVELERGKILHIKALALGDLNKAGQREVFFELNGQLRSVLVKDTVAMKEMKFHPKAQKSIKGQVGAPMPGKVLEVKVEVGSKVEKGQPLCVLSAMKMETVVNSPVAGTVKAVHVTIDASLEGDDLILEIEE</sequence>
<dbReference type="FunFam" id="2.40.50.100:FF:000003">
    <property type="entry name" value="Acetyl-CoA carboxylase biotin carboxyl carrier protein"/>
    <property type="match status" value="1"/>
</dbReference>
<dbReference type="InterPro" id="IPR003379">
    <property type="entry name" value="Carboxylase_cons_dom"/>
</dbReference>
<dbReference type="PANTHER" id="PTHR43778">
    <property type="entry name" value="PYRUVATE CARBOXYLASE"/>
    <property type="match status" value="1"/>
</dbReference>
<evidence type="ECO:0000313" key="5">
    <source>
        <dbReference type="Proteomes" id="UP000424527"/>
    </source>
</evidence>
<dbReference type="FunFam" id="3.10.600.10:FF:000001">
    <property type="entry name" value="Pyruvate carboxylase"/>
    <property type="match status" value="1"/>
</dbReference>
<dbReference type="SUPFAM" id="SSF51569">
    <property type="entry name" value="Aldolase"/>
    <property type="match status" value="1"/>
</dbReference>
<dbReference type="PROSITE" id="PS50968">
    <property type="entry name" value="BIOTINYL_LIPOYL"/>
    <property type="match status" value="1"/>
</dbReference>
<dbReference type="SUPFAM" id="SSF51230">
    <property type="entry name" value="Single hybrid motif"/>
    <property type="match status" value="1"/>
</dbReference>
<dbReference type="FunFam" id="3.20.20.70:FF:000033">
    <property type="entry name" value="Pyruvate carboxylase"/>
    <property type="match status" value="1"/>
</dbReference>
<dbReference type="EMBL" id="REGW02000023">
    <property type="protein sequence ID" value="KAE8279012.1"/>
    <property type="molecule type" value="Genomic_DNA"/>
</dbReference>
<gene>
    <name evidence="4" type="ORF">D5F01_LYC22597</name>
</gene>
<dbReference type="Proteomes" id="UP000424527">
    <property type="component" value="Unassembled WGS sequence"/>
</dbReference>
<comment type="caution">
    <text evidence="4">The sequence shown here is derived from an EMBL/GenBank/DDBJ whole genome shotgun (WGS) entry which is preliminary data.</text>
</comment>
<dbReference type="InterPro" id="IPR011054">
    <property type="entry name" value="Rudment_hybrid_motif"/>
</dbReference>